<dbReference type="SUPFAM" id="SSF55347">
    <property type="entry name" value="Glyceraldehyde-3-phosphate dehydrogenase-like, C-terminal domain"/>
    <property type="match status" value="1"/>
</dbReference>
<protein>
    <submittedName>
        <fullName evidence="2">Inositol-3-phosphate synthase</fullName>
    </submittedName>
</protein>
<reference evidence="2" key="1">
    <citation type="journal article" date="2020" name="mSystems">
        <title>Genome- and Community-Level Interaction Insights into Carbon Utilization and Element Cycling Functions of Hydrothermarchaeota in Hydrothermal Sediment.</title>
        <authorList>
            <person name="Zhou Z."/>
            <person name="Liu Y."/>
            <person name="Xu W."/>
            <person name="Pan J."/>
            <person name="Luo Z.H."/>
            <person name="Li M."/>
        </authorList>
    </citation>
    <scope>NUCLEOTIDE SEQUENCE [LARGE SCALE GENOMIC DNA]</scope>
    <source>
        <strain evidence="2">SpSt-468</strain>
    </source>
</reference>
<evidence type="ECO:0000313" key="2">
    <source>
        <dbReference type="EMBL" id="HFK21172.1"/>
    </source>
</evidence>
<dbReference type="AlphaFoldDB" id="A0A7C3ITQ0"/>
<dbReference type="PANTHER" id="PTHR43125:SF1">
    <property type="entry name" value="INOSITOL-3-PHOSPHATE SYNTHASE"/>
    <property type="match status" value="1"/>
</dbReference>
<dbReference type="GO" id="GO:0006021">
    <property type="term" value="P:inositol biosynthetic process"/>
    <property type="evidence" value="ECO:0007669"/>
    <property type="project" value="TreeGrafter"/>
</dbReference>
<proteinExistence type="predicted"/>
<accession>A0A7C3ITQ0</accession>
<dbReference type="Pfam" id="PF01658">
    <property type="entry name" value="Inos-1-P_synth"/>
    <property type="match status" value="1"/>
</dbReference>
<feature type="domain" description="Myo-inositol-1-phosphate synthase GAPDH-like" evidence="1">
    <location>
        <begin position="186"/>
        <end position="291"/>
    </location>
</feature>
<gene>
    <name evidence="2" type="ORF">ENS19_07860</name>
</gene>
<evidence type="ECO:0000259" key="1">
    <source>
        <dbReference type="Pfam" id="PF01658"/>
    </source>
</evidence>
<dbReference type="Gene3D" id="3.30.360.10">
    <property type="entry name" value="Dihydrodipicolinate Reductase, domain 2"/>
    <property type="match status" value="1"/>
</dbReference>
<dbReference type="InterPro" id="IPR052199">
    <property type="entry name" value="MIPS"/>
</dbReference>
<comment type="caution">
    <text evidence="2">The sequence shown here is derived from an EMBL/GenBank/DDBJ whole genome shotgun (WGS) entry which is preliminary data.</text>
</comment>
<dbReference type="Gene3D" id="3.40.50.720">
    <property type="entry name" value="NAD(P)-binding Rossmann-like Domain"/>
    <property type="match status" value="1"/>
</dbReference>
<dbReference type="GO" id="GO:0004512">
    <property type="term" value="F:inositol-3-phosphate synthase activity"/>
    <property type="evidence" value="ECO:0007669"/>
    <property type="project" value="TreeGrafter"/>
</dbReference>
<organism evidence="2">
    <name type="scientific">Candidatus Methanomethylicus mesodigestus</name>
    <dbReference type="NCBI Taxonomy" id="1867258"/>
    <lineage>
        <taxon>Archaea</taxon>
        <taxon>Thermoproteota</taxon>
        <taxon>Methanosuratincolia</taxon>
        <taxon>Candidatus Methanomethylicales</taxon>
        <taxon>Candidatus Methanomethylicaceae</taxon>
        <taxon>Candidatus Methanomethylicus</taxon>
    </lineage>
</organism>
<name>A0A7C3ITQ0_9CREN</name>
<dbReference type="PANTHER" id="PTHR43125">
    <property type="entry name" value="INOSITOL-3-PHOSPHATE SYNTHASE"/>
    <property type="match status" value="1"/>
</dbReference>
<sequence>MGKIKVVVAGVGNCCSALLQSIVYHEKRAEGLLHYDVGGYSPADIELVGAIDIDSRKVGRDLAEAIFSEPNVAEKVCDINTTGVRVEKGPVMDGADGVLKDLIKVDESPPIDVPTYLKDRGCEILVCLLPAGCTKATEFYADAALKSGCGFVNCTPTSIASDNRWGQSFEERNIPLVGDDLMSQIGGTVFHMGLLDFISSRGVKVEKTYQLDIGGSMEAYGVLEDIRREAKRKVKSDAIKQFLPNDSEVATGTSDYVGFMGDRRTSYFYIKGKNCLGRDVVVDIFFRTIDSSNGAGILLDVIRGVRVALDRKIGGQLTSISAYGFKKPPIQAPVKESQRWFDDFIANTRKR</sequence>
<dbReference type="SUPFAM" id="SSF51735">
    <property type="entry name" value="NAD(P)-binding Rossmann-fold domains"/>
    <property type="match status" value="1"/>
</dbReference>
<dbReference type="InterPro" id="IPR036291">
    <property type="entry name" value="NAD(P)-bd_dom_sf"/>
</dbReference>
<dbReference type="InterPro" id="IPR013021">
    <property type="entry name" value="Myo-inos-1-P_Synthase_GAPDH"/>
</dbReference>
<dbReference type="EMBL" id="DSTX01000013">
    <property type="protein sequence ID" value="HFK21172.1"/>
    <property type="molecule type" value="Genomic_DNA"/>
</dbReference>